<dbReference type="AlphaFoldDB" id="A0A8H6RZ47"/>
<evidence type="ECO:0000256" key="1">
    <source>
        <dbReference type="SAM" id="MobiDB-lite"/>
    </source>
</evidence>
<evidence type="ECO:0000256" key="2">
    <source>
        <dbReference type="SAM" id="SignalP"/>
    </source>
</evidence>
<keyword evidence="2" id="KW-0732">Signal</keyword>
<reference evidence="3" key="1">
    <citation type="submission" date="2020-05" db="EMBL/GenBank/DDBJ databases">
        <title>Mycena genomes resolve the evolution of fungal bioluminescence.</title>
        <authorList>
            <person name="Tsai I.J."/>
        </authorList>
    </citation>
    <scope>NUCLEOTIDE SEQUENCE</scope>
    <source>
        <strain evidence="3">110903Hualien_Pintung</strain>
    </source>
</reference>
<feature type="signal peptide" evidence="2">
    <location>
        <begin position="1"/>
        <end position="34"/>
    </location>
</feature>
<evidence type="ECO:0000313" key="4">
    <source>
        <dbReference type="Proteomes" id="UP000613580"/>
    </source>
</evidence>
<name>A0A8H6RZ47_MYCCL</name>
<protein>
    <submittedName>
        <fullName evidence="3">Uncharacterized protein</fullName>
    </submittedName>
</protein>
<gene>
    <name evidence="3" type="ORF">HMN09_01401900</name>
</gene>
<dbReference type="Proteomes" id="UP000613580">
    <property type="component" value="Unassembled WGS sequence"/>
</dbReference>
<keyword evidence="4" id="KW-1185">Reference proteome</keyword>
<feature type="chain" id="PRO_5034938046" evidence="2">
    <location>
        <begin position="35"/>
        <end position="211"/>
    </location>
</feature>
<accession>A0A8H6RZ47</accession>
<feature type="region of interest" description="Disordered" evidence="1">
    <location>
        <begin position="171"/>
        <end position="211"/>
    </location>
</feature>
<organism evidence="3 4">
    <name type="scientific">Mycena chlorophos</name>
    <name type="common">Agaric fungus</name>
    <name type="synonym">Agaricus chlorophos</name>
    <dbReference type="NCBI Taxonomy" id="658473"/>
    <lineage>
        <taxon>Eukaryota</taxon>
        <taxon>Fungi</taxon>
        <taxon>Dikarya</taxon>
        <taxon>Basidiomycota</taxon>
        <taxon>Agaricomycotina</taxon>
        <taxon>Agaricomycetes</taxon>
        <taxon>Agaricomycetidae</taxon>
        <taxon>Agaricales</taxon>
        <taxon>Marasmiineae</taxon>
        <taxon>Mycenaceae</taxon>
        <taxon>Mycena</taxon>
    </lineage>
</organism>
<sequence>MAAAQTPPLLPSPTMSLIILFCAVAHHLILEVAAQTLYGVLPASVEWNEVISVNPTFFPVATGTDGVTTWVAEDIVTYMVLTFASSTSTFPSAGPSDPTTFSYFFVPTPGGLEGTVGTPTVVIVTGTAPSLAPTWTLTLAPERLSCKFNGSSLAVCEEYWQELTPLSVSWRPSNHSLAPPSKTNPASDPRPTRPALHRHYLHIPPMEDDQR</sequence>
<evidence type="ECO:0000313" key="3">
    <source>
        <dbReference type="EMBL" id="KAF7288325.1"/>
    </source>
</evidence>
<feature type="compositionally biased region" description="Polar residues" evidence="1">
    <location>
        <begin position="171"/>
        <end position="186"/>
    </location>
</feature>
<proteinExistence type="predicted"/>
<comment type="caution">
    <text evidence="3">The sequence shown here is derived from an EMBL/GenBank/DDBJ whole genome shotgun (WGS) entry which is preliminary data.</text>
</comment>
<dbReference type="EMBL" id="JACAZE010000039">
    <property type="protein sequence ID" value="KAF7288325.1"/>
    <property type="molecule type" value="Genomic_DNA"/>
</dbReference>